<evidence type="ECO:0000313" key="2">
    <source>
        <dbReference type="EMBL" id="RVW75903.1"/>
    </source>
</evidence>
<evidence type="ECO:0000256" key="1">
    <source>
        <dbReference type="SAM" id="MobiDB-lite"/>
    </source>
</evidence>
<protein>
    <submittedName>
        <fullName evidence="2">Uncharacterized protein</fullName>
    </submittedName>
</protein>
<dbReference type="Proteomes" id="UP000288805">
    <property type="component" value="Unassembled WGS sequence"/>
</dbReference>
<proteinExistence type="predicted"/>
<dbReference type="AlphaFoldDB" id="A0A438GUN6"/>
<accession>A0A438GUN6</accession>
<gene>
    <name evidence="2" type="ORF">CK203_051794</name>
</gene>
<feature type="region of interest" description="Disordered" evidence="1">
    <location>
        <begin position="1"/>
        <end position="27"/>
    </location>
</feature>
<reference evidence="2 3" key="1">
    <citation type="journal article" date="2018" name="PLoS Genet.">
        <title>Population sequencing reveals clonal diversity and ancestral inbreeding in the grapevine cultivar Chardonnay.</title>
        <authorList>
            <person name="Roach M.J."/>
            <person name="Johnson D.L."/>
            <person name="Bohlmann J."/>
            <person name="van Vuuren H.J."/>
            <person name="Jones S.J."/>
            <person name="Pretorius I.S."/>
            <person name="Schmidt S.A."/>
            <person name="Borneman A.R."/>
        </authorList>
    </citation>
    <scope>NUCLEOTIDE SEQUENCE [LARGE SCALE GENOMIC DNA]</scope>
    <source>
        <strain evidence="3">cv. Chardonnay</strain>
        <tissue evidence="2">Leaf</tissue>
    </source>
</reference>
<comment type="caution">
    <text evidence="2">The sequence shown here is derived from an EMBL/GenBank/DDBJ whole genome shotgun (WGS) entry which is preliminary data.</text>
</comment>
<dbReference type="EMBL" id="QGNW01000338">
    <property type="protein sequence ID" value="RVW75903.1"/>
    <property type="molecule type" value="Genomic_DNA"/>
</dbReference>
<organism evidence="2 3">
    <name type="scientific">Vitis vinifera</name>
    <name type="common">Grape</name>
    <dbReference type="NCBI Taxonomy" id="29760"/>
    <lineage>
        <taxon>Eukaryota</taxon>
        <taxon>Viridiplantae</taxon>
        <taxon>Streptophyta</taxon>
        <taxon>Embryophyta</taxon>
        <taxon>Tracheophyta</taxon>
        <taxon>Spermatophyta</taxon>
        <taxon>Magnoliopsida</taxon>
        <taxon>eudicotyledons</taxon>
        <taxon>Gunneridae</taxon>
        <taxon>Pentapetalae</taxon>
        <taxon>rosids</taxon>
        <taxon>Vitales</taxon>
        <taxon>Vitaceae</taxon>
        <taxon>Viteae</taxon>
        <taxon>Vitis</taxon>
    </lineage>
</organism>
<evidence type="ECO:0000313" key="3">
    <source>
        <dbReference type="Proteomes" id="UP000288805"/>
    </source>
</evidence>
<sequence length="471" mass="53422">MGESKRECDGEEGENNSTSRRRRKGSSFAVESKAFEFVVDEKKTPSSHHGEEGRGFVMGPTRIGKLRVFHRRPNPLHQGRERSKMGKGMEGKWEIVFHDARDKQSGGVIWLGVRLEHWNLRSGCWVEADVGNEVWVRIVGLPILLWSPMILKRVGEECGGFVVVDDQTKKMGGCLCSVTAVGVPTGVRKKLNEEAGRKSDEVRGDVASCSEQRVEEEQVSVRLETLNLSNEEMGPIVGQKEARRAGGLDLANGSLGLKLKGVATREMDHNQTHRQGISPIAQASSNDSQEKGYLLEHTISRNGNSSETEPFVAWESEYLRKQQTFASYLVTDRALEEEALRYGSGFCSRGERVLGVSHLNPFHFDQAPEGKFYDCSRDIEEEIRGDKIIWLIVYEGYNEKRGLRRNSNFLGQEVLDILDWDEGHFTLSYRFRNIENGVVWVFTRVYDLFSKVEMDELWEEFGAIRGLWEDP</sequence>
<name>A0A438GUN6_VITVI</name>